<dbReference type="GeneID" id="24917657"/>
<reference evidence="4" key="1">
    <citation type="submission" date="2010-02" db="EMBL/GenBank/DDBJ databases">
        <title>Sequencing and annotation of the Blastocystis hominis genome.</title>
        <authorList>
            <person name="Wincker P."/>
        </authorList>
    </citation>
    <scope>NUCLEOTIDE SEQUENCE</scope>
    <source>
        <strain evidence="4">Singapore isolate B</strain>
    </source>
</reference>
<dbReference type="HAMAP" id="MF_00408">
    <property type="entry name" value="TATA_bind_prot_arch"/>
    <property type="match status" value="1"/>
</dbReference>
<dbReference type="EMBL" id="FN668638">
    <property type="protein sequence ID" value="CBK19942.2"/>
    <property type="molecule type" value="Genomic_DNA"/>
</dbReference>
<keyword evidence="5" id="KW-1185">Reference proteome</keyword>
<dbReference type="RefSeq" id="XP_012893990.1">
    <property type="nucleotide sequence ID" value="XM_013038536.1"/>
</dbReference>
<organism evidence="4">
    <name type="scientific">Blastocystis hominis</name>
    <dbReference type="NCBI Taxonomy" id="12968"/>
    <lineage>
        <taxon>Eukaryota</taxon>
        <taxon>Sar</taxon>
        <taxon>Stramenopiles</taxon>
        <taxon>Bigyra</taxon>
        <taxon>Opalozoa</taxon>
        <taxon>Opalinata</taxon>
        <taxon>Blastocystidae</taxon>
        <taxon>Blastocystis</taxon>
    </lineage>
</organism>
<dbReference type="InParanoid" id="D8LVV3"/>
<proteinExistence type="inferred from homology"/>
<protein>
    <submittedName>
        <fullName evidence="4">Uncharacterized protein</fullName>
    </submittedName>
</protein>
<name>D8LVV3_BLAHO</name>
<dbReference type="PRINTS" id="PR00686">
    <property type="entry name" value="TIFACTORIID"/>
</dbReference>
<dbReference type="OrthoDB" id="2127950at2759"/>
<dbReference type="SUPFAM" id="SSF55945">
    <property type="entry name" value="TATA-box binding protein-like"/>
    <property type="match status" value="2"/>
</dbReference>
<gene>
    <name evidence="4" type="ORF">GSBLH_T00000345001</name>
</gene>
<dbReference type="OMA" id="VYRMDEP"/>
<evidence type="ECO:0000256" key="3">
    <source>
        <dbReference type="ARBA" id="ARBA00023163"/>
    </source>
</evidence>
<dbReference type="InterPro" id="IPR012295">
    <property type="entry name" value="TBP_dom_sf"/>
</dbReference>
<dbReference type="PANTHER" id="PTHR10126">
    <property type="entry name" value="TATA-BOX BINDING PROTEIN"/>
    <property type="match status" value="1"/>
</dbReference>
<dbReference type="GO" id="GO:0006352">
    <property type="term" value="P:DNA-templated transcription initiation"/>
    <property type="evidence" value="ECO:0007669"/>
    <property type="project" value="InterPro"/>
</dbReference>
<evidence type="ECO:0000256" key="2">
    <source>
        <dbReference type="ARBA" id="ARBA00023125"/>
    </source>
</evidence>
<dbReference type="Proteomes" id="UP000008312">
    <property type="component" value="Unassembled WGS sequence"/>
</dbReference>
<dbReference type="GO" id="GO:0003677">
    <property type="term" value="F:DNA binding"/>
    <property type="evidence" value="ECO:0007669"/>
    <property type="project" value="UniProtKB-KW"/>
</dbReference>
<comment type="similarity">
    <text evidence="1">Belongs to the TBP family.</text>
</comment>
<dbReference type="Gene3D" id="3.30.310.10">
    <property type="entry name" value="TATA-Binding Protein"/>
    <property type="match status" value="2"/>
</dbReference>
<dbReference type="InterPro" id="IPR000814">
    <property type="entry name" value="TBP"/>
</dbReference>
<dbReference type="FunCoup" id="D8LVV3">
    <property type="interactions" value="430"/>
</dbReference>
<evidence type="ECO:0000256" key="1">
    <source>
        <dbReference type="ARBA" id="ARBA00005560"/>
    </source>
</evidence>
<evidence type="ECO:0000313" key="4">
    <source>
        <dbReference type="EMBL" id="CBK19942.2"/>
    </source>
</evidence>
<dbReference type="Pfam" id="PF00352">
    <property type="entry name" value="TBP"/>
    <property type="match status" value="2"/>
</dbReference>
<accession>D8LVV3</accession>
<evidence type="ECO:0000313" key="5">
    <source>
        <dbReference type="Proteomes" id="UP000008312"/>
    </source>
</evidence>
<sequence length="199" mass="22386">MQKRILSSYPTGEFSIAFLSTVKPSNIVSTVNMKKEINLPEVVDKLRNTEYNPKRFDAMIMRIREPKCTALVFKSGKVVLAGTKSTKDTEAAGRRVVDILSRFTGGNKSDDTKPIIHNMVAVGDFKFPIRLEGLSIEYLESTTYEPELFSGLIYRMKNPDVVLLIFVSGKVVVTGAKDESDIRQAFRKISPLIYNCRKV</sequence>
<dbReference type="AlphaFoldDB" id="D8LVV3"/>
<keyword evidence="3" id="KW-0804">Transcription</keyword>
<keyword evidence="2" id="KW-0238">DNA-binding</keyword>